<comment type="caution">
    <text evidence="7">Lacks conserved residue(s) required for the propagation of feature annotation.</text>
</comment>
<evidence type="ECO:0000256" key="1">
    <source>
        <dbReference type="ARBA" id="ARBA00004811"/>
    </source>
</evidence>
<dbReference type="CDD" id="cd01556">
    <property type="entry name" value="EPSP_synthase"/>
    <property type="match status" value="1"/>
</dbReference>
<keyword evidence="4 7" id="KW-0808">Transferase</keyword>
<feature type="binding site" evidence="7">
    <location>
        <position position="162"/>
    </location>
    <ligand>
        <name>3-phosphoshikimate</name>
        <dbReference type="ChEBI" id="CHEBI:145989"/>
    </ligand>
</feature>
<dbReference type="PROSITE" id="PS00104">
    <property type="entry name" value="EPSP_SYNTHASE_1"/>
    <property type="match status" value="1"/>
</dbReference>
<feature type="binding site" evidence="7">
    <location>
        <position position="24"/>
    </location>
    <ligand>
        <name>3-phosphoshikimate</name>
        <dbReference type="ChEBI" id="CHEBI:145989"/>
    </ligand>
</feature>
<feature type="binding site" evidence="7">
    <location>
        <position position="333"/>
    </location>
    <ligand>
        <name>3-phosphoshikimate</name>
        <dbReference type="ChEBI" id="CHEBI:145989"/>
    </ligand>
</feature>
<dbReference type="InterPro" id="IPR036968">
    <property type="entry name" value="Enolpyruvate_Tfrase_sf"/>
</dbReference>
<dbReference type="GO" id="GO:0003866">
    <property type="term" value="F:3-phosphoshikimate 1-carboxyvinyltransferase activity"/>
    <property type="evidence" value="ECO:0007669"/>
    <property type="project" value="UniProtKB-UniRule"/>
</dbReference>
<keyword evidence="7" id="KW-0963">Cytoplasm</keyword>
<dbReference type="PANTHER" id="PTHR21090:SF5">
    <property type="entry name" value="PENTAFUNCTIONAL AROM POLYPEPTIDE"/>
    <property type="match status" value="1"/>
</dbReference>
<dbReference type="InterPro" id="IPR023193">
    <property type="entry name" value="EPSP_synthase_CS"/>
</dbReference>
<feature type="binding site" evidence="7">
    <location>
        <position position="23"/>
    </location>
    <ligand>
        <name>3-phosphoshikimate</name>
        <dbReference type="ChEBI" id="CHEBI:145989"/>
    </ligand>
</feature>
<dbReference type="InterPro" id="IPR006264">
    <property type="entry name" value="EPSP_synthase"/>
</dbReference>
<evidence type="ECO:0000313" key="10">
    <source>
        <dbReference type="Proteomes" id="UP000188235"/>
    </source>
</evidence>
<dbReference type="GO" id="GO:0009423">
    <property type="term" value="P:chorismate biosynthetic process"/>
    <property type="evidence" value="ECO:0007669"/>
    <property type="project" value="UniProtKB-UniRule"/>
</dbReference>
<dbReference type="RefSeq" id="WP_077351899.1">
    <property type="nucleotide sequence ID" value="NZ_CP019607.1"/>
</dbReference>
<sequence length="418" mass="43735">MTPTPLPYAKAPVVGEVNVPGSKSETNRALVLAALADGPSVLEGTLESRDTTLMMDALHALGVSIERNGASVRVNPPVRYTGAHSIDCGLAGTVMRFVPPIAMLADGATGFVGDPHASERPMGPLLDGLRQLGAVVTGDRLPFRISPPADYRASVSIDASGSSQFISGLLLIGARLPEGLTLRHTGKRLPSRPHIEMTTSMLRERGVQVAEPDDRTWRVSHGPIGAADTRIEPDLTNASVFLAAAAITGGSVTVPGWPARSLQPGAMFLDVVERMGATVTHGRGSVKVSGDGSLRGVDVDLTKASELTPVVAALGALAEGTTTISGVAHIRGHETDRLAALRTELHRVGCAAEETDDGLRITGSADLRPAILHAYADHRMAHFAALLALRVRGVGIDDIACTSKTMPRFPQDWAGLIG</sequence>
<evidence type="ECO:0000256" key="4">
    <source>
        <dbReference type="ARBA" id="ARBA00022679"/>
    </source>
</evidence>
<evidence type="ECO:0000256" key="7">
    <source>
        <dbReference type="HAMAP-Rule" id="MF_00210"/>
    </source>
</evidence>
<dbReference type="InterPro" id="IPR001986">
    <property type="entry name" value="Enolpyruvate_Tfrase_dom"/>
</dbReference>
<feature type="binding site" evidence="7">
    <location>
        <position position="306"/>
    </location>
    <ligand>
        <name>3-phosphoshikimate</name>
        <dbReference type="ChEBI" id="CHEBI:145989"/>
    </ligand>
</feature>
<evidence type="ECO:0000256" key="5">
    <source>
        <dbReference type="ARBA" id="ARBA00023141"/>
    </source>
</evidence>
<protein>
    <recommendedName>
        <fullName evidence="7">3-phosphoshikimate 1-carboxyvinyltransferase</fullName>
        <ecNumber evidence="7">2.5.1.19</ecNumber>
    </recommendedName>
    <alternativeName>
        <fullName evidence="7">5-enolpyruvylshikimate-3-phosphate synthase</fullName>
        <shortName evidence="7">EPSP synthase</shortName>
        <shortName evidence="7">EPSPS</shortName>
    </alternativeName>
</protein>
<evidence type="ECO:0000259" key="8">
    <source>
        <dbReference type="Pfam" id="PF00275"/>
    </source>
</evidence>
<dbReference type="GO" id="GO:0009073">
    <property type="term" value="P:aromatic amino acid family biosynthetic process"/>
    <property type="evidence" value="ECO:0007669"/>
    <property type="project" value="UniProtKB-KW"/>
</dbReference>
<dbReference type="PANTHER" id="PTHR21090">
    <property type="entry name" value="AROM/DEHYDROQUINATE SYNTHASE"/>
    <property type="match status" value="1"/>
</dbReference>
<comment type="subcellular location">
    <subcellularLocation>
        <location evidence="7">Cytoplasm</location>
    </subcellularLocation>
</comment>
<dbReference type="STRING" id="399497.BW733_15715"/>
<dbReference type="GO" id="GO:0008652">
    <property type="term" value="P:amino acid biosynthetic process"/>
    <property type="evidence" value="ECO:0007669"/>
    <property type="project" value="UniProtKB-KW"/>
</dbReference>
<feature type="binding site" evidence="7">
    <location>
        <position position="337"/>
    </location>
    <ligand>
        <name>phosphoenolpyruvate</name>
        <dbReference type="ChEBI" id="CHEBI:58702"/>
    </ligand>
</feature>
<dbReference type="EMBL" id="CP019607">
    <property type="protein sequence ID" value="AQP52053.1"/>
    <property type="molecule type" value="Genomic_DNA"/>
</dbReference>
<dbReference type="InterPro" id="IPR013792">
    <property type="entry name" value="RNA3'P_cycl/enolpyr_Trfase_a/b"/>
</dbReference>
<comment type="function">
    <text evidence="7">Catalyzes the transfer of the enolpyruvyl moiety of phosphoenolpyruvate (PEP) to the 5-hydroxyl of shikimate-3-phosphate (S3P) to produce enolpyruvyl shikimate-3-phosphate and inorganic phosphate.</text>
</comment>
<dbReference type="UniPathway" id="UPA00053">
    <property type="reaction ID" value="UER00089"/>
</dbReference>
<dbReference type="GO" id="GO:0005737">
    <property type="term" value="C:cytoplasm"/>
    <property type="evidence" value="ECO:0007669"/>
    <property type="project" value="UniProtKB-SubCell"/>
</dbReference>
<organism evidence="9 10">
    <name type="scientific">Tessaracoccus flavescens</name>
    <dbReference type="NCBI Taxonomy" id="399497"/>
    <lineage>
        <taxon>Bacteria</taxon>
        <taxon>Bacillati</taxon>
        <taxon>Actinomycetota</taxon>
        <taxon>Actinomycetes</taxon>
        <taxon>Propionibacteriales</taxon>
        <taxon>Propionibacteriaceae</taxon>
        <taxon>Tessaracoccus</taxon>
    </lineage>
</organism>
<feature type="active site" description="Proton acceptor" evidence="7">
    <location>
        <position position="306"/>
    </location>
</feature>
<name>A0A1Q2D169_9ACTN</name>
<feature type="binding site" evidence="7">
    <location>
        <position position="28"/>
    </location>
    <ligand>
        <name>3-phosphoshikimate</name>
        <dbReference type="ChEBI" id="CHEBI:145989"/>
    </ligand>
</feature>
<gene>
    <name evidence="7" type="primary">aroA</name>
    <name evidence="9" type="ORF">BW733_15715</name>
</gene>
<evidence type="ECO:0000256" key="2">
    <source>
        <dbReference type="ARBA" id="ARBA00009948"/>
    </source>
</evidence>
<dbReference type="PROSITE" id="PS00885">
    <property type="entry name" value="EPSP_SYNTHASE_2"/>
    <property type="match status" value="1"/>
</dbReference>
<accession>A0A1Q2D169</accession>
<dbReference type="Proteomes" id="UP000188235">
    <property type="component" value="Chromosome"/>
</dbReference>
<comment type="pathway">
    <text evidence="1 7">Metabolic intermediate biosynthesis; chorismate biosynthesis; chorismate from D-erythrose 4-phosphate and phosphoenolpyruvate: step 6/7.</text>
</comment>
<feature type="binding site" evidence="7">
    <location>
        <position position="120"/>
    </location>
    <ligand>
        <name>phosphoenolpyruvate</name>
        <dbReference type="ChEBI" id="CHEBI:58702"/>
    </ligand>
</feature>
<dbReference type="KEGG" id="tfa:BW733_15715"/>
<dbReference type="Gene3D" id="3.65.10.10">
    <property type="entry name" value="Enolpyruvate transferase domain"/>
    <property type="match status" value="2"/>
</dbReference>
<evidence type="ECO:0000313" key="9">
    <source>
        <dbReference type="EMBL" id="AQP52053.1"/>
    </source>
</evidence>
<feature type="binding site" evidence="7">
    <location>
        <position position="92"/>
    </location>
    <ligand>
        <name>phosphoenolpyruvate</name>
        <dbReference type="ChEBI" id="CHEBI:58702"/>
    </ligand>
</feature>
<feature type="binding site" evidence="7">
    <location>
        <position position="404"/>
    </location>
    <ligand>
        <name>phosphoenolpyruvate</name>
        <dbReference type="ChEBI" id="CHEBI:58702"/>
    </ligand>
</feature>
<comment type="similarity">
    <text evidence="2 7">Belongs to the EPSP synthase family.</text>
</comment>
<comment type="subunit">
    <text evidence="7">Monomer.</text>
</comment>
<reference evidence="9 10" key="1">
    <citation type="journal article" date="2008" name="Int. J. Syst. Evol. Microbiol.">
        <title>Tessaracoccus flavescens sp. nov., isolated from marine sediment.</title>
        <authorList>
            <person name="Lee D.W."/>
            <person name="Lee S.D."/>
        </authorList>
    </citation>
    <scope>NUCLEOTIDE SEQUENCE [LARGE SCALE GENOMIC DNA]</scope>
    <source>
        <strain evidence="9 10">SST-39T</strain>
    </source>
</reference>
<comment type="catalytic activity">
    <reaction evidence="6">
        <text>3-phosphoshikimate + phosphoenolpyruvate = 5-O-(1-carboxyvinyl)-3-phosphoshikimate + phosphate</text>
        <dbReference type="Rhea" id="RHEA:21256"/>
        <dbReference type="ChEBI" id="CHEBI:43474"/>
        <dbReference type="ChEBI" id="CHEBI:57701"/>
        <dbReference type="ChEBI" id="CHEBI:58702"/>
        <dbReference type="ChEBI" id="CHEBI:145989"/>
        <dbReference type="EC" id="2.5.1.19"/>
    </reaction>
    <physiologicalReaction direction="left-to-right" evidence="6">
        <dbReference type="Rhea" id="RHEA:21257"/>
    </physiologicalReaction>
</comment>
<evidence type="ECO:0000256" key="3">
    <source>
        <dbReference type="ARBA" id="ARBA00022605"/>
    </source>
</evidence>
<dbReference type="PIRSF" id="PIRSF000505">
    <property type="entry name" value="EPSPS"/>
    <property type="match status" value="1"/>
</dbReference>
<dbReference type="SUPFAM" id="SSF55205">
    <property type="entry name" value="EPT/RTPC-like"/>
    <property type="match status" value="1"/>
</dbReference>
<keyword evidence="10" id="KW-1185">Reference proteome</keyword>
<feature type="binding site" evidence="7">
    <location>
        <position position="379"/>
    </location>
    <ligand>
        <name>phosphoenolpyruvate</name>
        <dbReference type="ChEBI" id="CHEBI:58702"/>
    </ligand>
</feature>
<feature type="domain" description="Enolpyruvate transferase" evidence="8">
    <location>
        <begin position="10"/>
        <end position="412"/>
    </location>
</feature>
<feature type="binding site" evidence="7">
    <location>
        <position position="164"/>
    </location>
    <ligand>
        <name>phosphoenolpyruvate</name>
        <dbReference type="ChEBI" id="CHEBI:58702"/>
    </ligand>
</feature>
<keyword evidence="3 7" id="KW-0028">Amino-acid biosynthesis</keyword>
<evidence type="ECO:0000256" key="6">
    <source>
        <dbReference type="ARBA" id="ARBA00044633"/>
    </source>
</evidence>
<dbReference type="NCBIfam" id="TIGR01356">
    <property type="entry name" value="aroA"/>
    <property type="match status" value="1"/>
</dbReference>
<feature type="binding site" evidence="7">
    <location>
        <position position="23"/>
    </location>
    <ligand>
        <name>phosphoenolpyruvate</name>
        <dbReference type="ChEBI" id="CHEBI:58702"/>
    </ligand>
</feature>
<dbReference type="AlphaFoldDB" id="A0A1Q2D169"/>
<dbReference type="FunFam" id="3.65.10.10:FF:000011">
    <property type="entry name" value="3-phosphoshikimate 1-carboxyvinyltransferase"/>
    <property type="match status" value="1"/>
</dbReference>
<proteinExistence type="inferred from homology"/>
<keyword evidence="5 7" id="KW-0057">Aromatic amino acid biosynthesis</keyword>
<feature type="binding site" evidence="7">
    <location>
        <position position="164"/>
    </location>
    <ligand>
        <name>3-phosphoshikimate</name>
        <dbReference type="ChEBI" id="CHEBI:145989"/>
    </ligand>
</feature>
<dbReference type="OrthoDB" id="9809920at2"/>
<dbReference type="EC" id="2.5.1.19" evidence="7"/>
<dbReference type="HAMAP" id="MF_00210">
    <property type="entry name" value="EPSP_synth"/>
    <property type="match status" value="1"/>
</dbReference>
<feature type="binding site" evidence="7">
    <location>
        <position position="163"/>
    </location>
    <ligand>
        <name>3-phosphoshikimate</name>
        <dbReference type="ChEBI" id="CHEBI:145989"/>
    </ligand>
</feature>
<dbReference type="Pfam" id="PF00275">
    <property type="entry name" value="EPSP_synthase"/>
    <property type="match status" value="1"/>
</dbReference>
<feature type="binding site" evidence="7">
    <location>
        <position position="191"/>
    </location>
    <ligand>
        <name>3-phosphoshikimate</name>
        <dbReference type="ChEBI" id="CHEBI:145989"/>
    </ligand>
</feature>